<gene>
    <name evidence="7" type="primary">SDIR1</name>
    <name evidence="7" type="ORF">MA16_Dca015229</name>
</gene>
<keyword evidence="3" id="KW-0862">Zinc</keyword>
<dbReference type="InterPro" id="IPR001841">
    <property type="entry name" value="Znf_RING"/>
</dbReference>
<feature type="region of interest" description="Disordered" evidence="5">
    <location>
        <begin position="437"/>
        <end position="471"/>
    </location>
</feature>
<keyword evidence="1" id="KW-0479">Metal-binding</keyword>
<dbReference type="SUPFAM" id="SSF57850">
    <property type="entry name" value="RING/U-box"/>
    <property type="match status" value="1"/>
</dbReference>
<feature type="domain" description="RING-type" evidence="6">
    <location>
        <begin position="495"/>
        <end position="536"/>
    </location>
</feature>
<accession>A0A2I0VSD8</accession>
<name>A0A2I0VSD8_9ASPA</name>
<evidence type="ECO:0000256" key="5">
    <source>
        <dbReference type="SAM" id="MobiDB-lite"/>
    </source>
</evidence>
<dbReference type="GO" id="GO:0006511">
    <property type="term" value="P:ubiquitin-dependent protein catabolic process"/>
    <property type="evidence" value="ECO:0007669"/>
    <property type="project" value="TreeGrafter"/>
</dbReference>
<dbReference type="Proteomes" id="UP000233837">
    <property type="component" value="Unassembled WGS sequence"/>
</dbReference>
<organism evidence="7 8">
    <name type="scientific">Dendrobium catenatum</name>
    <dbReference type="NCBI Taxonomy" id="906689"/>
    <lineage>
        <taxon>Eukaryota</taxon>
        <taxon>Viridiplantae</taxon>
        <taxon>Streptophyta</taxon>
        <taxon>Embryophyta</taxon>
        <taxon>Tracheophyta</taxon>
        <taxon>Spermatophyta</taxon>
        <taxon>Magnoliopsida</taxon>
        <taxon>Liliopsida</taxon>
        <taxon>Asparagales</taxon>
        <taxon>Orchidaceae</taxon>
        <taxon>Epidendroideae</taxon>
        <taxon>Malaxideae</taxon>
        <taxon>Dendrobiinae</taxon>
        <taxon>Dendrobium</taxon>
    </lineage>
</organism>
<keyword evidence="8" id="KW-1185">Reference proteome</keyword>
<evidence type="ECO:0000313" key="7">
    <source>
        <dbReference type="EMBL" id="PKU66324.1"/>
    </source>
</evidence>
<dbReference type="GO" id="GO:0061630">
    <property type="term" value="F:ubiquitin protein ligase activity"/>
    <property type="evidence" value="ECO:0007669"/>
    <property type="project" value="TreeGrafter"/>
</dbReference>
<proteinExistence type="predicted"/>
<protein>
    <submittedName>
        <fullName evidence="7">E3 ubiquitin-protein ligase SDIR1</fullName>
    </submittedName>
</protein>
<dbReference type="InterPro" id="IPR013083">
    <property type="entry name" value="Znf_RING/FYVE/PHD"/>
</dbReference>
<dbReference type="EMBL" id="KZ503277">
    <property type="protein sequence ID" value="PKU66324.1"/>
    <property type="molecule type" value="Genomic_DNA"/>
</dbReference>
<dbReference type="PANTHER" id="PTHR45931">
    <property type="entry name" value="SI:CH211-59O9.10"/>
    <property type="match status" value="1"/>
</dbReference>
<feature type="compositionally biased region" description="Polar residues" evidence="5">
    <location>
        <begin position="445"/>
        <end position="459"/>
    </location>
</feature>
<evidence type="ECO:0000256" key="4">
    <source>
        <dbReference type="PROSITE-ProRule" id="PRU00175"/>
    </source>
</evidence>
<dbReference type="AlphaFoldDB" id="A0A2I0VSD8"/>
<keyword evidence="2 4" id="KW-0863">Zinc-finger</keyword>
<sequence>MKIGVGFDALNSSNKRVKRSSTGKDSVESSAREDDLVEAIDASVSDMGMLPWKPMNGLRCKIGRAAKGNRNSIVAQKRAGNESGRREVIISPDVGSSLPFQRRYVKKKGKVNLEDHTLKDVQHGEPTNLSSRAALFGKEVVTVADEQGSFESYQNLGLQKAQDFKINMKQLSHTNSRNNKAKLSSSYLPEGMHDTDIEDKGNANVIGKCPQITTQGHISYPHHGQAFPDPVVSKRNRSCKKTAKGKRKCNSLSSNFGETSVSASHAGISNLNQEMSNENGFYGTAVIEIDELYPEAKYCVFYGQSEVFDISSAIADQIESDEIFSRELQEEFDHETTRVIRLDMVNATIAWPLQQDEDEYAATLSENDRSKSEDATVAWSLQQDEDEDEDEDAATLPQNDRSKSERIDEIRGKLQFEADLDKRFELYEEWEDLLENRDERENDDPASNHSINNTENAMQFDSDDSDDSDDQHVYSSVINNLPLILIQNNNVKEACAVCLEIPAVGETMRYLPCLHKFHKMCIDTWLKIKPACPVCKFKLTLS</sequence>
<dbReference type="PANTHER" id="PTHR45931:SF23">
    <property type="entry name" value="OS12G0134500 PROTEIN"/>
    <property type="match status" value="1"/>
</dbReference>
<evidence type="ECO:0000313" key="8">
    <source>
        <dbReference type="Proteomes" id="UP000233837"/>
    </source>
</evidence>
<feature type="compositionally biased region" description="Acidic residues" evidence="5">
    <location>
        <begin position="383"/>
        <end position="393"/>
    </location>
</feature>
<dbReference type="PROSITE" id="PS50089">
    <property type="entry name" value="ZF_RING_2"/>
    <property type="match status" value="1"/>
</dbReference>
<feature type="region of interest" description="Disordered" evidence="5">
    <location>
        <begin position="363"/>
        <end position="406"/>
    </location>
</feature>
<dbReference type="GO" id="GO:0005634">
    <property type="term" value="C:nucleus"/>
    <property type="evidence" value="ECO:0007669"/>
    <property type="project" value="TreeGrafter"/>
</dbReference>
<dbReference type="Pfam" id="PF13639">
    <property type="entry name" value="zf-RING_2"/>
    <property type="match status" value="1"/>
</dbReference>
<dbReference type="GO" id="GO:0008270">
    <property type="term" value="F:zinc ion binding"/>
    <property type="evidence" value="ECO:0007669"/>
    <property type="project" value="UniProtKB-KW"/>
</dbReference>
<evidence type="ECO:0000256" key="3">
    <source>
        <dbReference type="ARBA" id="ARBA00022833"/>
    </source>
</evidence>
<evidence type="ECO:0000256" key="1">
    <source>
        <dbReference type="ARBA" id="ARBA00022723"/>
    </source>
</evidence>
<dbReference type="InterPro" id="IPR051834">
    <property type="entry name" value="RING_finger_E3_ligase"/>
</dbReference>
<reference evidence="7 8" key="1">
    <citation type="journal article" date="2016" name="Sci. Rep.">
        <title>The Dendrobium catenatum Lindl. genome sequence provides insights into polysaccharide synthase, floral development and adaptive evolution.</title>
        <authorList>
            <person name="Zhang G.Q."/>
            <person name="Xu Q."/>
            <person name="Bian C."/>
            <person name="Tsai W.C."/>
            <person name="Yeh C.M."/>
            <person name="Liu K.W."/>
            <person name="Yoshida K."/>
            <person name="Zhang L.S."/>
            <person name="Chang S.B."/>
            <person name="Chen F."/>
            <person name="Shi Y."/>
            <person name="Su Y.Y."/>
            <person name="Zhang Y.Q."/>
            <person name="Chen L.J."/>
            <person name="Yin Y."/>
            <person name="Lin M."/>
            <person name="Huang H."/>
            <person name="Deng H."/>
            <person name="Wang Z.W."/>
            <person name="Zhu S.L."/>
            <person name="Zhao X."/>
            <person name="Deng C."/>
            <person name="Niu S.C."/>
            <person name="Huang J."/>
            <person name="Wang M."/>
            <person name="Liu G.H."/>
            <person name="Yang H.J."/>
            <person name="Xiao X.J."/>
            <person name="Hsiao Y.Y."/>
            <person name="Wu W.L."/>
            <person name="Chen Y.Y."/>
            <person name="Mitsuda N."/>
            <person name="Ohme-Takagi M."/>
            <person name="Luo Y.B."/>
            <person name="Van de Peer Y."/>
            <person name="Liu Z.J."/>
        </authorList>
    </citation>
    <scope>NUCLEOTIDE SEQUENCE [LARGE SCALE GENOMIC DNA]</scope>
    <source>
        <tissue evidence="7">The whole plant</tissue>
    </source>
</reference>
<evidence type="ECO:0000256" key="2">
    <source>
        <dbReference type="ARBA" id="ARBA00022771"/>
    </source>
</evidence>
<dbReference type="SMART" id="SM00184">
    <property type="entry name" value="RING"/>
    <property type="match status" value="1"/>
</dbReference>
<reference evidence="7 8" key="2">
    <citation type="journal article" date="2017" name="Nature">
        <title>The Apostasia genome and the evolution of orchids.</title>
        <authorList>
            <person name="Zhang G.Q."/>
            <person name="Liu K.W."/>
            <person name="Li Z."/>
            <person name="Lohaus R."/>
            <person name="Hsiao Y.Y."/>
            <person name="Niu S.C."/>
            <person name="Wang J.Y."/>
            <person name="Lin Y.C."/>
            <person name="Xu Q."/>
            <person name="Chen L.J."/>
            <person name="Yoshida K."/>
            <person name="Fujiwara S."/>
            <person name="Wang Z.W."/>
            <person name="Zhang Y.Q."/>
            <person name="Mitsuda N."/>
            <person name="Wang M."/>
            <person name="Liu G.H."/>
            <person name="Pecoraro L."/>
            <person name="Huang H.X."/>
            <person name="Xiao X.J."/>
            <person name="Lin M."/>
            <person name="Wu X.Y."/>
            <person name="Wu W.L."/>
            <person name="Chen Y.Y."/>
            <person name="Chang S.B."/>
            <person name="Sakamoto S."/>
            <person name="Ohme-Takagi M."/>
            <person name="Yagi M."/>
            <person name="Zeng S.J."/>
            <person name="Shen C.Y."/>
            <person name="Yeh C.M."/>
            <person name="Luo Y.B."/>
            <person name="Tsai W.C."/>
            <person name="Van de Peer Y."/>
            <person name="Liu Z.J."/>
        </authorList>
    </citation>
    <scope>NUCLEOTIDE SEQUENCE [LARGE SCALE GENOMIC DNA]</scope>
    <source>
        <tissue evidence="7">The whole plant</tissue>
    </source>
</reference>
<dbReference type="Gene3D" id="3.30.40.10">
    <property type="entry name" value="Zinc/RING finger domain, C3HC4 (zinc finger)"/>
    <property type="match status" value="1"/>
</dbReference>
<evidence type="ECO:0000259" key="6">
    <source>
        <dbReference type="PROSITE" id="PS50089"/>
    </source>
</evidence>